<dbReference type="InterPro" id="IPR013106">
    <property type="entry name" value="Ig_V-set"/>
</dbReference>
<dbReference type="Proteomes" id="UP000261340">
    <property type="component" value="Unplaced"/>
</dbReference>
<dbReference type="SMART" id="SM00406">
    <property type="entry name" value="IGv"/>
    <property type="match status" value="1"/>
</dbReference>
<keyword evidence="2" id="KW-0863">Zinc-finger</keyword>
<evidence type="ECO:0000313" key="7">
    <source>
        <dbReference type="Proteomes" id="UP000261340"/>
    </source>
</evidence>
<keyword evidence="3" id="KW-0862">Zinc</keyword>
<accession>A0A3Q0SMY9</accession>
<dbReference type="Pfam" id="PF07686">
    <property type="entry name" value="V-set"/>
    <property type="match status" value="1"/>
</dbReference>
<organism evidence="6 7">
    <name type="scientific">Amphilophus citrinellus</name>
    <name type="common">Midas cichlid</name>
    <name type="synonym">Cichlasoma citrinellum</name>
    <dbReference type="NCBI Taxonomy" id="61819"/>
    <lineage>
        <taxon>Eukaryota</taxon>
        <taxon>Metazoa</taxon>
        <taxon>Chordata</taxon>
        <taxon>Craniata</taxon>
        <taxon>Vertebrata</taxon>
        <taxon>Euteleostomi</taxon>
        <taxon>Actinopterygii</taxon>
        <taxon>Neopterygii</taxon>
        <taxon>Teleostei</taxon>
        <taxon>Neoteleostei</taxon>
        <taxon>Acanthomorphata</taxon>
        <taxon>Ovalentaria</taxon>
        <taxon>Cichlomorphae</taxon>
        <taxon>Cichliformes</taxon>
        <taxon>Cichlidae</taxon>
        <taxon>New World cichlids</taxon>
        <taxon>Cichlasomatinae</taxon>
        <taxon>Heroini</taxon>
        <taxon>Amphilophus</taxon>
    </lineage>
</organism>
<dbReference type="SMART" id="SM00449">
    <property type="entry name" value="SPRY"/>
    <property type="match status" value="1"/>
</dbReference>
<evidence type="ECO:0000256" key="2">
    <source>
        <dbReference type="ARBA" id="ARBA00022771"/>
    </source>
</evidence>
<dbReference type="InterPro" id="IPR013783">
    <property type="entry name" value="Ig-like_fold"/>
</dbReference>
<dbReference type="SUPFAM" id="SSF49899">
    <property type="entry name" value="Concanavalin A-like lectins/glucanases"/>
    <property type="match status" value="1"/>
</dbReference>
<evidence type="ECO:0000313" key="6">
    <source>
        <dbReference type="Ensembl" id="ENSACIP00000024566.1"/>
    </source>
</evidence>
<dbReference type="AlphaFoldDB" id="A0A3Q0SMY9"/>
<proteinExistence type="predicted"/>
<dbReference type="OMA" id="RCESEWQ"/>
<dbReference type="Pfam" id="PF13765">
    <property type="entry name" value="PRY"/>
    <property type="match status" value="1"/>
</dbReference>
<feature type="region of interest" description="Disordered" evidence="4">
    <location>
        <begin position="69"/>
        <end position="88"/>
    </location>
</feature>
<sequence length="391" mass="44138">MTQLKLTKRLLGPPVSQHVLAVLVEVNEGEESVLLPCQYSGFIPEDEPSVMWTRSDLDPRSVHLLREGRDDLRGQNQRYSGRTSVRSDALDSGDFSLTLRNPQLTDSGSYTCSITDGRQERRLRDIQLQFVQLPCKTKIPLLKDFKVEWKDRDNRKVHVYQNGSDQPGEQSVFYRDRTKINEELVKTGDLRLTLKYPTNWDNICEFTLDPNTAHKFLKLSESSKKVTDLRKEHPYPDHPERFDNWPQVLCENAVTGCCYWEVKWGGKVYCYRVVGRNGDTDTSKFGGSRGDTHISSSSSSSVSHRVAVYVDCPAGTLSFYRVSSDTLIHLHTFTTTFTEPLYPGFGYGVKFNSSAFLLVPGVSEMSKNCLLFLTSNRGPEGGGGARSVNVL</sequence>
<dbReference type="InterPro" id="IPR043136">
    <property type="entry name" value="B30.2/SPRY_sf"/>
</dbReference>
<dbReference type="InterPro" id="IPR036179">
    <property type="entry name" value="Ig-like_dom_sf"/>
</dbReference>
<dbReference type="GeneTree" id="ENSGT01150000286922"/>
<dbReference type="Gene3D" id="2.60.40.10">
    <property type="entry name" value="Immunoglobulins"/>
    <property type="match status" value="2"/>
</dbReference>
<keyword evidence="1" id="KW-0479">Metal-binding</keyword>
<dbReference type="InterPro" id="IPR003599">
    <property type="entry name" value="Ig_sub"/>
</dbReference>
<evidence type="ECO:0000256" key="3">
    <source>
        <dbReference type="ARBA" id="ARBA00022833"/>
    </source>
</evidence>
<dbReference type="GO" id="GO:0008270">
    <property type="term" value="F:zinc ion binding"/>
    <property type="evidence" value="ECO:0007669"/>
    <property type="project" value="UniProtKB-KW"/>
</dbReference>
<dbReference type="SMART" id="SM00409">
    <property type="entry name" value="IG"/>
    <property type="match status" value="1"/>
</dbReference>
<feature type="domain" description="Ig-like" evidence="5">
    <location>
        <begin position="13"/>
        <end position="124"/>
    </location>
</feature>
<evidence type="ECO:0000256" key="4">
    <source>
        <dbReference type="SAM" id="MobiDB-lite"/>
    </source>
</evidence>
<feature type="compositionally biased region" description="Polar residues" evidence="4">
    <location>
        <begin position="74"/>
        <end position="86"/>
    </location>
</feature>
<dbReference type="PANTHER" id="PTHR25465:SF5">
    <property type="entry name" value="E3 UBIQUITIN_ISG15 LIGASE TRIM25-RELATED"/>
    <property type="match status" value="1"/>
</dbReference>
<dbReference type="STRING" id="61819.ENSACIP00000024566"/>
<dbReference type="InterPro" id="IPR007110">
    <property type="entry name" value="Ig-like_dom"/>
</dbReference>
<dbReference type="InterPro" id="IPR051051">
    <property type="entry name" value="E3_ubiq-ligase_TRIM/RNF"/>
</dbReference>
<evidence type="ECO:0000259" key="5">
    <source>
        <dbReference type="PROSITE" id="PS50835"/>
    </source>
</evidence>
<dbReference type="PROSITE" id="PS50835">
    <property type="entry name" value="IG_LIKE"/>
    <property type="match status" value="1"/>
</dbReference>
<dbReference type="InterPro" id="IPR006574">
    <property type="entry name" value="PRY"/>
</dbReference>
<dbReference type="SMART" id="SM00589">
    <property type="entry name" value="PRY"/>
    <property type="match status" value="1"/>
</dbReference>
<keyword evidence="7" id="KW-1185">Reference proteome</keyword>
<dbReference type="PANTHER" id="PTHR25465">
    <property type="entry name" value="B-BOX DOMAIN CONTAINING"/>
    <property type="match status" value="1"/>
</dbReference>
<dbReference type="Gene3D" id="2.60.120.920">
    <property type="match status" value="1"/>
</dbReference>
<protein>
    <recommendedName>
        <fullName evidence="5">Ig-like domain-containing protein</fullName>
    </recommendedName>
</protein>
<dbReference type="InterPro" id="IPR013320">
    <property type="entry name" value="ConA-like_dom_sf"/>
</dbReference>
<name>A0A3Q0SMY9_AMPCI</name>
<reference evidence="6" key="2">
    <citation type="submission" date="2025-09" db="UniProtKB">
        <authorList>
            <consortium name="Ensembl"/>
        </authorList>
    </citation>
    <scope>IDENTIFICATION</scope>
</reference>
<dbReference type="Ensembl" id="ENSACIT00000025211.1">
    <property type="protein sequence ID" value="ENSACIP00000024566.1"/>
    <property type="gene ID" value="ENSACIG00000019056.1"/>
</dbReference>
<reference evidence="6" key="1">
    <citation type="submission" date="2025-08" db="UniProtKB">
        <authorList>
            <consortium name="Ensembl"/>
        </authorList>
    </citation>
    <scope>IDENTIFICATION</scope>
</reference>
<dbReference type="InterPro" id="IPR003877">
    <property type="entry name" value="SPRY_dom"/>
</dbReference>
<dbReference type="SUPFAM" id="SSF48726">
    <property type="entry name" value="Immunoglobulin"/>
    <property type="match status" value="1"/>
</dbReference>
<evidence type="ECO:0000256" key="1">
    <source>
        <dbReference type="ARBA" id="ARBA00022723"/>
    </source>
</evidence>